<evidence type="ECO:0000256" key="13">
    <source>
        <dbReference type="ARBA" id="ARBA00022777"/>
    </source>
</evidence>
<dbReference type="GO" id="GO:0016779">
    <property type="term" value="F:nucleotidyltransferase activity"/>
    <property type="evidence" value="ECO:0007669"/>
    <property type="project" value="UniProtKB-KW"/>
</dbReference>
<evidence type="ECO:0000256" key="7">
    <source>
        <dbReference type="ARBA" id="ARBA00007490"/>
    </source>
</evidence>
<evidence type="ECO:0000256" key="5">
    <source>
        <dbReference type="ARBA" id="ARBA00004692"/>
    </source>
</evidence>
<evidence type="ECO:0000256" key="2">
    <source>
        <dbReference type="ARBA" id="ARBA00000711"/>
    </source>
</evidence>
<comment type="catalytic activity">
    <reaction evidence="2">
        <text>adenosylcob(III)inamide phosphate + GTP + H(+) = adenosylcob(III)inamide-GDP + diphosphate</text>
        <dbReference type="Rhea" id="RHEA:22712"/>
        <dbReference type="ChEBI" id="CHEBI:15378"/>
        <dbReference type="ChEBI" id="CHEBI:33019"/>
        <dbReference type="ChEBI" id="CHEBI:37565"/>
        <dbReference type="ChEBI" id="CHEBI:58502"/>
        <dbReference type="ChEBI" id="CHEBI:60487"/>
        <dbReference type="EC" id="2.7.7.62"/>
    </reaction>
</comment>
<comment type="similarity">
    <text evidence="7">Belongs to the CobU/CobP family.</text>
</comment>
<dbReference type="InterPro" id="IPR027417">
    <property type="entry name" value="P-loop_NTPase"/>
</dbReference>
<comment type="catalytic activity">
    <reaction evidence="3">
        <text>adenosylcob(III)inamide + GTP = adenosylcob(III)inamide phosphate + GDP + H(+)</text>
        <dbReference type="Rhea" id="RHEA:15765"/>
        <dbReference type="ChEBI" id="CHEBI:2480"/>
        <dbReference type="ChEBI" id="CHEBI:15378"/>
        <dbReference type="ChEBI" id="CHEBI:37565"/>
        <dbReference type="ChEBI" id="CHEBI:58189"/>
        <dbReference type="ChEBI" id="CHEBI:58502"/>
        <dbReference type="EC" id="2.7.1.156"/>
    </reaction>
</comment>
<organism evidence="18 19">
    <name type="scientific">Clostridium rhizosphaerae</name>
    <dbReference type="NCBI Taxonomy" id="2803861"/>
    <lineage>
        <taxon>Bacteria</taxon>
        <taxon>Bacillati</taxon>
        <taxon>Bacillota</taxon>
        <taxon>Clostridia</taxon>
        <taxon>Eubacteriales</taxon>
        <taxon>Clostridiaceae</taxon>
        <taxon>Clostridium</taxon>
    </lineage>
</organism>
<evidence type="ECO:0000256" key="3">
    <source>
        <dbReference type="ARBA" id="ARBA00001522"/>
    </source>
</evidence>
<evidence type="ECO:0000256" key="12">
    <source>
        <dbReference type="ARBA" id="ARBA00022741"/>
    </source>
</evidence>
<evidence type="ECO:0000313" key="18">
    <source>
        <dbReference type="EMBL" id="MBL4936215.1"/>
    </source>
</evidence>
<evidence type="ECO:0000313" key="19">
    <source>
        <dbReference type="Proteomes" id="UP000632377"/>
    </source>
</evidence>
<comment type="catalytic activity">
    <reaction evidence="1">
        <text>adenosylcob(III)inamide + ATP = adenosylcob(III)inamide phosphate + ADP + H(+)</text>
        <dbReference type="Rhea" id="RHEA:15769"/>
        <dbReference type="ChEBI" id="CHEBI:2480"/>
        <dbReference type="ChEBI" id="CHEBI:15378"/>
        <dbReference type="ChEBI" id="CHEBI:30616"/>
        <dbReference type="ChEBI" id="CHEBI:58502"/>
        <dbReference type="ChEBI" id="CHEBI:456216"/>
        <dbReference type="EC" id="2.7.1.156"/>
    </reaction>
</comment>
<dbReference type="Gene3D" id="3.40.50.300">
    <property type="entry name" value="P-loop containing nucleotide triphosphate hydrolases"/>
    <property type="match status" value="1"/>
</dbReference>
<dbReference type="PANTHER" id="PTHR34848">
    <property type="match status" value="1"/>
</dbReference>
<evidence type="ECO:0000256" key="14">
    <source>
        <dbReference type="ARBA" id="ARBA00022840"/>
    </source>
</evidence>
<keyword evidence="18" id="KW-0548">Nucleotidyltransferase</keyword>
<dbReference type="EC" id="2.7.7.62" evidence="9"/>
<name>A0ABS1TA49_9CLOT</name>
<evidence type="ECO:0000256" key="6">
    <source>
        <dbReference type="ARBA" id="ARBA00005159"/>
    </source>
</evidence>
<comment type="caution">
    <text evidence="18">The sequence shown here is derived from an EMBL/GenBank/DDBJ whole genome shotgun (WGS) entry which is preliminary data.</text>
</comment>
<evidence type="ECO:0000256" key="10">
    <source>
        <dbReference type="ARBA" id="ARBA00022573"/>
    </source>
</evidence>
<sequence length="47" mass="5247">MSKIILVTGGSRSGKSSFGEEMLKDKDKVLYIATSIITDDEMRERIP</sequence>
<comment type="pathway">
    <text evidence="6">Cofactor biosynthesis; adenosylcobalamin biosynthesis; adenosylcobalamin from cob(II)yrinate a,c-diamide: step 5/7.</text>
</comment>
<proteinExistence type="inferred from homology"/>
<evidence type="ECO:0000256" key="11">
    <source>
        <dbReference type="ARBA" id="ARBA00022679"/>
    </source>
</evidence>
<dbReference type="SUPFAM" id="SSF52540">
    <property type="entry name" value="P-loop containing nucleoside triphosphate hydrolases"/>
    <property type="match status" value="1"/>
</dbReference>
<keyword evidence="11" id="KW-0808">Transferase</keyword>
<evidence type="ECO:0000256" key="16">
    <source>
        <dbReference type="ARBA" id="ARBA00029570"/>
    </source>
</evidence>
<dbReference type="InterPro" id="IPR003203">
    <property type="entry name" value="CobU/CobP"/>
</dbReference>
<keyword evidence="19" id="KW-1185">Reference proteome</keyword>
<protein>
    <recommendedName>
        <fullName evidence="16">Adenosylcobinamide kinase</fullName>
        <ecNumber evidence="8">2.7.1.156</ecNumber>
        <ecNumber evidence="9">2.7.7.62</ecNumber>
    </recommendedName>
    <alternativeName>
        <fullName evidence="17">Adenosylcobinamide-phosphate guanylyltransferase</fullName>
    </alternativeName>
</protein>
<dbReference type="EC" id="2.7.1.156" evidence="8"/>
<dbReference type="Proteomes" id="UP000632377">
    <property type="component" value="Unassembled WGS sequence"/>
</dbReference>
<evidence type="ECO:0000256" key="9">
    <source>
        <dbReference type="ARBA" id="ARBA00012523"/>
    </source>
</evidence>
<evidence type="ECO:0000256" key="1">
    <source>
        <dbReference type="ARBA" id="ARBA00000312"/>
    </source>
</evidence>
<keyword evidence="12" id="KW-0547">Nucleotide-binding</keyword>
<dbReference type="GO" id="GO:0016301">
    <property type="term" value="F:kinase activity"/>
    <property type="evidence" value="ECO:0007669"/>
    <property type="project" value="UniProtKB-KW"/>
</dbReference>
<keyword evidence="15" id="KW-0342">GTP-binding</keyword>
<evidence type="ECO:0000256" key="8">
    <source>
        <dbReference type="ARBA" id="ARBA00012016"/>
    </source>
</evidence>
<keyword evidence="10" id="KW-0169">Cobalamin biosynthesis</keyword>
<comment type="function">
    <text evidence="4">Catalyzes ATP-dependent phosphorylation of adenosylcobinamide and addition of GMP to adenosylcobinamide phosphate.</text>
</comment>
<keyword evidence="13 18" id="KW-0418">Kinase</keyword>
<dbReference type="PANTHER" id="PTHR34848:SF1">
    <property type="entry name" value="BIFUNCTIONAL ADENOSYLCOBALAMIN BIOSYNTHESIS PROTEIN COBU"/>
    <property type="match status" value="1"/>
</dbReference>
<evidence type="ECO:0000256" key="4">
    <source>
        <dbReference type="ARBA" id="ARBA00003889"/>
    </source>
</evidence>
<dbReference type="Pfam" id="PF02283">
    <property type="entry name" value="CobU"/>
    <property type="match status" value="1"/>
</dbReference>
<accession>A0ABS1TA49</accession>
<keyword evidence="14" id="KW-0067">ATP-binding</keyword>
<dbReference type="EMBL" id="JAESWC010000004">
    <property type="protein sequence ID" value="MBL4936215.1"/>
    <property type="molecule type" value="Genomic_DNA"/>
</dbReference>
<reference evidence="18 19" key="1">
    <citation type="submission" date="2021-01" db="EMBL/GenBank/DDBJ databases">
        <title>Genome public.</title>
        <authorList>
            <person name="Liu C."/>
            <person name="Sun Q."/>
        </authorList>
    </citation>
    <scope>NUCLEOTIDE SEQUENCE [LARGE SCALE GENOMIC DNA]</scope>
    <source>
        <strain evidence="18 19">YIM B02515</strain>
    </source>
</reference>
<evidence type="ECO:0000256" key="17">
    <source>
        <dbReference type="ARBA" id="ARBA00030571"/>
    </source>
</evidence>
<gene>
    <name evidence="18" type="ORF">JK636_10635</name>
</gene>
<comment type="pathway">
    <text evidence="5">Cofactor biosynthesis; adenosylcobalamin biosynthesis; adenosylcobalamin from cob(II)yrinate a,c-diamide: step 6/7.</text>
</comment>
<evidence type="ECO:0000256" key="15">
    <source>
        <dbReference type="ARBA" id="ARBA00023134"/>
    </source>
</evidence>